<dbReference type="KEGG" id="siw:GH266_12340"/>
<dbReference type="EMBL" id="CP046908">
    <property type="protein sequence ID" value="QGZ35220.1"/>
    <property type="molecule type" value="Genomic_DNA"/>
</dbReference>
<name>A0A857C8C4_9HYPH</name>
<sequence length="226" mass="26518">MPEIIETTVYRLDELSDATKDKARAWYREGGFDYDWYDAVYEDFRRIAEILGIDFRTRAVRLMGGGTRREPCIWFRGFWSQGDGACWEGSYSYARNATAKIRAYAPQDQELHRIADALQAVQRRNFYQLRAEVSHRGHYYHEYCMAISVERDSPTYQDMTEDAEESVAEALRDLARWLYRQLEREYEYLSSDEVVDDTIVANEYTFTEAGRPVRIGDMVAGRREAC</sequence>
<reference evidence="1 2" key="1">
    <citation type="submission" date="2019-12" db="EMBL/GenBank/DDBJ databases">
        <title>The genome of Stappia indica PHM037.</title>
        <authorList>
            <person name="Kacar D."/>
            <person name="Galan B."/>
            <person name="Canedo L."/>
            <person name="Rodriguez P."/>
            <person name="de la Calle F."/>
            <person name="Garcia J.L."/>
        </authorList>
    </citation>
    <scope>NUCLEOTIDE SEQUENCE [LARGE SCALE GENOMIC DNA]</scope>
    <source>
        <strain evidence="1 2">PHM037</strain>
    </source>
</reference>
<proteinExistence type="predicted"/>
<gene>
    <name evidence="1" type="ORF">GH266_12340</name>
</gene>
<accession>A0A857C8C4</accession>
<dbReference type="AlphaFoldDB" id="A0A857C8C4"/>
<organism evidence="1 2">
    <name type="scientific">Stappia indica</name>
    <dbReference type="NCBI Taxonomy" id="538381"/>
    <lineage>
        <taxon>Bacteria</taxon>
        <taxon>Pseudomonadati</taxon>
        <taxon>Pseudomonadota</taxon>
        <taxon>Alphaproteobacteria</taxon>
        <taxon>Hyphomicrobiales</taxon>
        <taxon>Stappiaceae</taxon>
        <taxon>Stappia</taxon>
    </lineage>
</organism>
<dbReference type="RefSeq" id="WP_036589137.1">
    <property type="nucleotide sequence ID" value="NZ_CP046908.1"/>
</dbReference>
<protein>
    <submittedName>
        <fullName evidence="1">Antitoxin of toxin-antitoxin stability system</fullName>
    </submittedName>
</protein>
<dbReference type="OrthoDB" id="791062at2"/>
<dbReference type="Proteomes" id="UP000435648">
    <property type="component" value="Chromosome"/>
</dbReference>
<evidence type="ECO:0000313" key="1">
    <source>
        <dbReference type="EMBL" id="QGZ35220.1"/>
    </source>
</evidence>
<evidence type="ECO:0000313" key="2">
    <source>
        <dbReference type="Proteomes" id="UP000435648"/>
    </source>
</evidence>